<evidence type="ECO:0000256" key="6">
    <source>
        <dbReference type="ARBA" id="ARBA00023136"/>
    </source>
</evidence>
<comment type="caution">
    <text evidence="8">The sequence shown here is derived from an EMBL/GenBank/DDBJ whole genome shotgun (WGS) entry which is preliminary data.</text>
</comment>
<evidence type="ECO:0000256" key="7">
    <source>
        <dbReference type="SAM" id="Phobius"/>
    </source>
</evidence>
<feature type="transmembrane region" description="Helical" evidence="7">
    <location>
        <begin position="12"/>
        <end position="33"/>
    </location>
</feature>
<keyword evidence="5 7" id="KW-1133">Transmembrane helix</keyword>
<gene>
    <name evidence="8" type="primary">pnuC_1</name>
    <name evidence="8" type="ORF">GALL_11010</name>
</gene>
<dbReference type="Pfam" id="PF04973">
    <property type="entry name" value="NMN_transporter"/>
    <property type="match status" value="1"/>
</dbReference>
<feature type="transmembrane region" description="Helical" evidence="7">
    <location>
        <begin position="97"/>
        <end position="119"/>
    </location>
</feature>
<dbReference type="PANTHER" id="PTHR36122">
    <property type="entry name" value="NICOTINAMIDE RIBOSIDE TRANSPORTER PNUC"/>
    <property type="match status" value="1"/>
</dbReference>
<proteinExistence type="predicted"/>
<feature type="transmembrane region" description="Helical" evidence="7">
    <location>
        <begin position="39"/>
        <end position="58"/>
    </location>
</feature>
<comment type="subcellular location">
    <subcellularLocation>
        <location evidence="1">Cell membrane</location>
        <topology evidence="1">Multi-pass membrane protein</topology>
    </subcellularLocation>
</comment>
<dbReference type="AlphaFoldDB" id="A0A1J5TCX6"/>
<accession>A0A1J5TCX6</accession>
<evidence type="ECO:0000256" key="5">
    <source>
        <dbReference type="ARBA" id="ARBA00022989"/>
    </source>
</evidence>
<evidence type="ECO:0000256" key="2">
    <source>
        <dbReference type="ARBA" id="ARBA00022448"/>
    </source>
</evidence>
<keyword evidence="2" id="KW-0813">Transport</keyword>
<evidence type="ECO:0000256" key="3">
    <source>
        <dbReference type="ARBA" id="ARBA00022475"/>
    </source>
</evidence>
<name>A0A1J5TCX6_9ZZZZ</name>
<keyword evidence="4 7" id="KW-0812">Transmembrane</keyword>
<dbReference type="EMBL" id="MLJW01000002">
    <property type="protein sequence ID" value="OIR18761.1"/>
    <property type="molecule type" value="Genomic_DNA"/>
</dbReference>
<reference evidence="8" key="1">
    <citation type="submission" date="2016-10" db="EMBL/GenBank/DDBJ databases">
        <title>Sequence of Gallionella enrichment culture.</title>
        <authorList>
            <person name="Poehlein A."/>
            <person name="Muehling M."/>
            <person name="Daniel R."/>
        </authorList>
    </citation>
    <scope>NUCLEOTIDE SEQUENCE</scope>
</reference>
<dbReference type="PANTHER" id="PTHR36122:SF2">
    <property type="entry name" value="NICOTINAMIDE RIBOSIDE TRANSPORTER PNUC"/>
    <property type="match status" value="1"/>
</dbReference>
<sequence>MSAILRDIWVGMAGASPIEQTATVLGIVGVWLMIRQSLWAFPVGMAQVALSAIVFYHARFYADMKLQGVYFAALAYGWWHWTHGGPQKDALRPITRLTLGGWVGAVGASIAGGFVWGWYLRHYTDAAMPYRDAFISSFSIVSQWLQSRKVLENWHGWILVNAAAVPVYWIGGMTWFAVLYFLFLLMAIGGYREWRRDLAGKGAARA</sequence>
<dbReference type="NCBIfam" id="TIGR01528">
    <property type="entry name" value="NMN_trans_PnuC"/>
    <property type="match status" value="1"/>
</dbReference>
<dbReference type="GO" id="GO:0034257">
    <property type="term" value="F:nicotinamide riboside transmembrane transporter activity"/>
    <property type="evidence" value="ECO:0007669"/>
    <property type="project" value="InterPro"/>
</dbReference>
<dbReference type="InterPro" id="IPR006419">
    <property type="entry name" value="NMN_transpt_PnuC"/>
</dbReference>
<evidence type="ECO:0000256" key="1">
    <source>
        <dbReference type="ARBA" id="ARBA00004651"/>
    </source>
</evidence>
<keyword evidence="3" id="KW-1003">Cell membrane</keyword>
<evidence type="ECO:0000313" key="8">
    <source>
        <dbReference type="EMBL" id="OIR18761.1"/>
    </source>
</evidence>
<feature type="transmembrane region" description="Helical" evidence="7">
    <location>
        <begin position="167"/>
        <end position="191"/>
    </location>
</feature>
<dbReference type="GO" id="GO:0005886">
    <property type="term" value="C:plasma membrane"/>
    <property type="evidence" value="ECO:0007669"/>
    <property type="project" value="UniProtKB-SubCell"/>
</dbReference>
<keyword evidence="6 7" id="KW-0472">Membrane</keyword>
<organism evidence="8">
    <name type="scientific">mine drainage metagenome</name>
    <dbReference type="NCBI Taxonomy" id="410659"/>
    <lineage>
        <taxon>unclassified sequences</taxon>
        <taxon>metagenomes</taxon>
        <taxon>ecological metagenomes</taxon>
    </lineage>
</organism>
<protein>
    <submittedName>
        <fullName evidence="8">Nicotinamide riboside transporter PnuC</fullName>
    </submittedName>
</protein>
<evidence type="ECO:0000256" key="4">
    <source>
        <dbReference type="ARBA" id="ARBA00022692"/>
    </source>
</evidence>